<dbReference type="EMBL" id="CAUYUJ010016682">
    <property type="protein sequence ID" value="CAK0867786.1"/>
    <property type="molecule type" value="Genomic_DNA"/>
</dbReference>
<gene>
    <name evidence="1" type="ORF">PCOR1329_LOCUS54644</name>
</gene>
<proteinExistence type="predicted"/>
<evidence type="ECO:0000313" key="2">
    <source>
        <dbReference type="Proteomes" id="UP001189429"/>
    </source>
</evidence>
<organism evidence="1 2">
    <name type="scientific">Prorocentrum cordatum</name>
    <dbReference type="NCBI Taxonomy" id="2364126"/>
    <lineage>
        <taxon>Eukaryota</taxon>
        <taxon>Sar</taxon>
        <taxon>Alveolata</taxon>
        <taxon>Dinophyceae</taxon>
        <taxon>Prorocentrales</taxon>
        <taxon>Prorocentraceae</taxon>
        <taxon>Prorocentrum</taxon>
    </lineage>
</organism>
<sequence>MYGAGSDSDGYGDPYGDPYMSDDSMGMSDDGMGFGGFGLGFAHTAAWAWVCRCGHENSERNRRCGRCNTWRYQGEVRRIRSSNGASAWNCRCCSNHNDAWKPGCLQFTLLRYFCRIHA</sequence>
<protein>
    <recommendedName>
        <fullName evidence="3">RanBP2-type domain-containing protein</fullName>
    </recommendedName>
</protein>
<accession>A0ABN9V536</accession>
<comment type="caution">
    <text evidence="1">The sequence shown here is derived from an EMBL/GenBank/DDBJ whole genome shotgun (WGS) entry which is preliminary data.</text>
</comment>
<dbReference type="Proteomes" id="UP001189429">
    <property type="component" value="Unassembled WGS sequence"/>
</dbReference>
<evidence type="ECO:0008006" key="3">
    <source>
        <dbReference type="Google" id="ProtNLM"/>
    </source>
</evidence>
<evidence type="ECO:0000313" key="1">
    <source>
        <dbReference type="EMBL" id="CAK0867786.1"/>
    </source>
</evidence>
<keyword evidence="2" id="KW-1185">Reference proteome</keyword>
<name>A0ABN9V536_9DINO</name>
<reference evidence="1" key="1">
    <citation type="submission" date="2023-10" db="EMBL/GenBank/DDBJ databases">
        <authorList>
            <person name="Chen Y."/>
            <person name="Shah S."/>
            <person name="Dougan E. K."/>
            <person name="Thang M."/>
            <person name="Chan C."/>
        </authorList>
    </citation>
    <scope>NUCLEOTIDE SEQUENCE [LARGE SCALE GENOMIC DNA]</scope>
</reference>